<dbReference type="Proteomes" id="UP000294902">
    <property type="component" value="Unassembled WGS sequence"/>
</dbReference>
<dbReference type="PANTHER" id="PTHR11468:SF3">
    <property type="entry name" value="GLYCOGEN PHOSPHORYLASE, LIVER FORM"/>
    <property type="match status" value="1"/>
</dbReference>
<keyword evidence="14" id="KW-1185">Reference proteome</keyword>
<keyword evidence="5" id="KW-0321">Glycogen metabolism</keyword>
<dbReference type="PIRSF" id="PIRSF000460">
    <property type="entry name" value="Pprylas_GlgP"/>
    <property type="match status" value="1"/>
</dbReference>
<proteinExistence type="inferred from homology"/>
<dbReference type="FunFam" id="3.40.50.2000:FF:000005">
    <property type="entry name" value="Alpha-1,4 glucan phosphorylase"/>
    <property type="match status" value="1"/>
</dbReference>
<dbReference type="OrthoDB" id="9760804at2"/>
<dbReference type="PROSITE" id="PS00102">
    <property type="entry name" value="PHOSPHORYLASE"/>
    <property type="match status" value="1"/>
</dbReference>
<dbReference type="Pfam" id="PF00343">
    <property type="entry name" value="Phosphorylase"/>
    <property type="match status" value="1"/>
</dbReference>
<evidence type="ECO:0000256" key="4">
    <source>
        <dbReference type="ARBA" id="ARBA00022553"/>
    </source>
</evidence>
<evidence type="ECO:0000256" key="3">
    <source>
        <dbReference type="ARBA" id="ARBA00006047"/>
    </source>
</evidence>
<dbReference type="FunFam" id="3.40.50.2000:FF:000153">
    <property type="entry name" value="Alpha-1,4 glucan phosphorylase"/>
    <property type="match status" value="1"/>
</dbReference>
<dbReference type="EMBL" id="SMAL01000003">
    <property type="protein sequence ID" value="TCT15362.1"/>
    <property type="molecule type" value="Genomic_DNA"/>
</dbReference>
<dbReference type="GO" id="GO:0008184">
    <property type="term" value="F:glycogen phosphorylase activity"/>
    <property type="evidence" value="ECO:0007669"/>
    <property type="project" value="InterPro"/>
</dbReference>
<dbReference type="InterPro" id="IPR011833">
    <property type="entry name" value="Glycg_phsphrylas"/>
</dbReference>
<dbReference type="SUPFAM" id="SSF53756">
    <property type="entry name" value="UDP-Glycosyltransferase/glycogen phosphorylase"/>
    <property type="match status" value="1"/>
</dbReference>
<comment type="function">
    <text evidence="12">Allosteric enzyme that catalyzes the rate-limiting step in glycogen catabolism, the phosphorolytic cleavage of glycogen to produce glucose-1-phosphate, and plays a central role in maintaining cellular and organismal glucose homeostasis.</text>
</comment>
<evidence type="ECO:0000313" key="13">
    <source>
        <dbReference type="EMBL" id="TCT15362.1"/>
    </source>
</evidence>
<comment type="similarity">
    <text evidence="3 12">Belongs to the glycogen phosphorylase family.</text>
</comment>
<evidence type="ECO:0000256" key="9">
    <source>
        <dbReference type="ARBA" id="ARBA00023277"/>
    </source>
</evidence>
<dbReference type="EC" id="2.4.1.1" evidence="12"/>
<dbReference type="GO" id="GO:0005737">
    <property type="term" value="C:cytoplasm"/>
    <property type="evidence" value="ECO:0007669"/>
    <property type="project" value="TreeGrafter"/>
</dbReference>
<evidence type="ECO:0000256" key="11">
    <source>
        <dbReference type="PIRSR" id="PIRSR000460-1"/>
    </source>
</evidence>
<reference evidence="13 14" key="1">
    <citation type="submission" date="2019-03" db="EMBL/GenBank/DDBJ databases">
        <title>Genomic Encyclopedia of Type Strains, Phase IV (KMG-IV): sequencing the most valuable type-strain genomes for metagenomic binning, comparative biology and taxonomic classification.</title>
        <authorList>
            <person name="Goeker M."/>
        </authorList>
    </citation>
    <scope>NUCLEOTIDE SEQUENCE [LARGE SCALE GENOMIC DNA]</scope>
    <source>
        <strain evidence="13 14">DSM 24629</strain>
    </source>
</reference>
<dbReference type="RefSeq" id="WP_132250991.1">
    <property type="nucleotide sequence ID" value="NZ_SMAL01000003.1"/>
</dbReference>
<keyword evidence="4" id="KW-0597">Phosphoprotein</keyword>
<dbReference type="Gene3D" id="3.40.50.2000">
    <property type="entry name" value="Glycogen Phosphorylase B"/>
    <property type="match status" value="2"/>
</dbReference>
<keyword evidence="7 12" id="KW-0808">Transferase</keyword>
<sequence length="811" mass="93862">MKDIKSDIKENFIEKLKSFQGKSLEDANNIDKYRALSGMVRDELGKRWVETNSQYNKEKIKQVYYLSIEFLLGKLLISNLINLDLYHNYKEALEELGINIDEIEEIEPDAGLGNGGLGRLAACFLDSMATLGIPGHGCGIRYKYGLFDQRIVDGQQVEYPDNWLKDGSMWEYRKQEKEVEVKFYGNFWAEKKDDGYETHFEDYQSILAVPYDIPIAGYKNNTVNTLRLWSAEVAENEFDFSEFNKGDYLKAVEYSRSVEAISEILYPDDNHYQGKELRLKQQYFFVSASIQSIINRCKKKNQSIAHIDELVAIHINDTHPAIAIAELMRILMDDEGFEWNDAWRVTTNTISYTNHTIMPEALEKWPIDLFKNLLPRIYHIIEEINKRFIEMISIKYPDDLRKIKAMSIIEDGQVKMANLAIIGSNSVNGVAKIHSEILKKQVFKDFYDWCPFLFNNKTNGITHRRWLIKSNPELSDLITRTIGNGWIDHPIDLGKILKYEKDSKFQKEISSIKYNNKVILAKLIEEEMGIKVNPKAIFDVHIKRIHSYKRQLLNLFHIIDLYNRLKENPNLEIHPRVFIFGGKAAQSYYIAKETIKLIHSVAEVINNDEEIEDKIKVIFLENYRVSLAEKLFPAADVSEQISTASKEASGTGNMKFMMNGAVTIGTMDGANIEILEEVGEDNIIIFGLSANEVMDYYHNGGYNAWEVYNSDIRIKRIMDSLVDGTFSKGQKDKYRNLFNYLLINNDEYFVLKDFDSYIKAQNKVEALFKDRNTWNKMCINNIARSGKFSSDRTINEYSVGIWKVAPFVVKN</sequence>
<keyword evidence="6 12" id="KW-0328">Glycosyltransferase</keyword>
<keyword evidence="9 12" id="KW-0119">Carbohydrate metabolism</keyword>
<gene>
    <name evidence="13" type="ORF">EDC18_10367</name>
</gene>
<evidence type="ECO:0000256" key="10">
    <source>
        <dbReference type="ARBA" id="ARBA00025174"/>
    </source>
</evidence>
<dbReference type="InterPro" id="IPR035090">
    <property type="entry name" value="Pyridoxal_P_attach_site"/>
</dbReference>
<comment type="catalytic activity">
    <reaction evidence="1 12">
        <text>[(1-&gt;4)-alpha-D-glucosyl](n) + phosphate = [(1-&gt;4)-alpha-D-glucosyl](n-1) + alpha-D-glucose 1-phosphate</text>
        <dbReference type="Rhea" id="RHEA:41732"/>
        <dbReference type="Rhea" id="RHEA-COMP:9584"/>
        <dbReference type="Rhea" id="RHEA-COMP:9586"/>
        <dbReference type="ChEBI" id="CHEBI:15444"/>
        <dbReference type="ChEBI" id="CHEBI:43474"/>
        <dbReference type="ChEBI" id="CHEBI:58601"/>
        <dbReference type="EC" id="2.4.1.1"/>
    </reaction>
</comment>
<dbReference type="AlphaFoldDB" id="A0A4R3ML14"/>
<evidence type="ECO:0000256" key="1">
    <source>
        <dbReference type="ARBA" id="ARBA00001275"/>
    </source>
</evidence>
<comment type="cofactor">
    <cofactor evidence="2 12">
        <name>pyridoxal 5'-phosphate</name>
        <dbReference type="ChEBI" id="CHEBI:597326"/>
    </cofactor>
</comment>
<evidence type="ECO:0000256" key="7">
    <source>
        <dbReference type="ARBA" id="ARBA00022679"/>
    </source>
</evidence>
<evidence type="ECO:0000256" key="6">
    <source>
        <dbReference type="ARBA" id="ARBA00022676"/>
    </source>
</evidence>
<feature type="modified residue" description="N6-(pyridoxal phosphate)lysine" evidence="11">
    <location>
        <position position="655"/>
    </location>
</feature>
<comment type="caution">
    <text evidence="13">The sequence shown here is derived from an EMBL/GenBank/DDBJ whole genome shotgun (WGS) entry which is preliminary data.</text>
</comment>
<comment type="function">
    <text evidence="10">Phosphorylase is an important allosteric enzyme in carbohydrate metabolism. Enzymes from different sources differ in their regulatory mechanisms and in their natural substrates. However, all known phosphorylases share catalytic and structural properties.</text>
</comment>
<dbReference type="NCBIfam" id="TIGR02093">
    <property type="entry name" value="P_ylase"/>
    <property type="match status" value="1"/>
</dbReference>
<dbReference type="GO" id="GO:0030170">
    <property type="term" value="F:pyridoxal phosphate binding"/>
    <property type="evidence" value="ECO:0007669"/>
    <property type="project" value="InterPro"/>
</dbReference>
<dbReference type="PANTHER" id="PTHR11468">
    <property type="entry name" value="GLYCOGEN PHOSPHORYLASE"/>
    <property type="match status" value="1"/>
</dbReference>
<evidence type="ECO:0000256" key="12">
    <source>
        <dbReference type="RuleBase" id="RU000587"/>
    </source>
</evidence>
<evidence type="ECO:0000313" key="14">
    <source>
        <dbReference type="Proteomes" id="UP000294902"/>
    </source>
</evidence>
<name>A0A4R3ML14_9FIRM</name>
<protein>
    <recommendedName>
        <fullName evidence="12">Alpha-1,4 glucan phosphorylase</fullName>
        <ecNumber evidence="12">2.4.1.1</ecNumber>
    </recommendedName>
</protein>
<dbReference type="InterPro" id="IPR000811">
    <property type="entry name" value="Glyco_trans_35"/>
</dbReference>
<evidence type="ECO:0000256" key="5">
    <source>
        <dbReference type="ARBA" id="ARBA00022600"/>
    </source>
</evidence>
<dbReference type="GO" id="GO:0005980">
    <property type="term" value="P:glycogen catabolic process"/>
    <property type="evidence" value="ECO:0007669"/>
    <property type="project" value="TreeGrafter"/>
</dbReference>
<organism evidence="13 14">
    <name type="scientific">Natranaerovirga pectinivora</name>
    <dbReference type="NCBI Taxonomy" id="682400"/>
    <lineage>
        <taxon>Bacteria</taxon>
        <taxon>Bacillati</taxon>
        <taxon>Bacillota</taxon>
        <taxon>Clostridia</taxon>
        <taxon>Lachnospirales</taxon>
        <taxon>Natranaerovirgaceae</taxon>
        <taxon>Natranaerovirga</taxon>
    </lineage>
</organism>
<dbReference type="CDD" id="cd04300">
    <property type="entry name" value="GT35_Glycogen_Phosphorylase"/>
    <property type="match status" value="1"/>
</dbReference>
<keyword evidence="8 11" id="KW-0663">Pyridoxal phosphate</keyword>
<accession>A0A4R3ML14</accession>
<evidence type="ECO:0000256" key="8">
    <source>
        <dbReference type="ARBA" id="ARBA00022898"/>
    </source>
</evidence>
<evidence type="ECO:0000256" key="2">
    <source>
        <dbReference type="ARBA" id="ARBA00001933"/>
    </source>
</evidence>